<evidence type="ECO:0000313" key="2">
    <source>
        <dbReference type="EMBL" id="MBY6368433.1"/>
    </source>
</evidence>
<keyword evidence="3" id="KW-1185">Reference proteome</keyword>
<keyword evidence="1" id="KW-1133">Transmembrane helix</keyword>
<proteinExistence type="predicted"/>
<dbReference type="EMBL" id="JABUBU010000025">
    <property type="protein sequence ID" value="MBY6368433.1"/>
    <property type="molecule type" value="Genomic_DNA"/>
</dbReference>
<dbReference type="SUPFAM" id="SSF54427">
    <property type="entry name" value="NTF2-like"/>
    <property type="match status" value="1"/>
</dbReference>
<gene>
    <name evidence="2" type="ORF">HQ603_16915</name>
</gene>
<dbReference type="InterPro" id="IPR032710">
    <property type="entry name" value="NTF2-like_dom_sf"/>
</dbReference>
<feature type="transmembrane region" description="Helical" evidence="1">
    <location>
        <begin position="37"/>
        <end position="57"/>
    </location>
</feature>
<protein>
    <recommendedName>
        <fullName evidence="4">Nuclear transport factor 2 family protein</fullName>
    </recommendedName>
</protein>
<comment type="caution">
    <text evidence="2">The sequence shown here is derived from an EMBL/GenBank/DDBJ whole genome shotgun (WGS) entry which is preliminary data.</text>
</comment>
<name>A0ABS7P7N2_9NOCA</name>
<dbReference type="RefSeq" id="WP_222685936.1">
    <property type="nucleotide sequence ID" value="NZ_JABUBT010000056.1"/>
</dbReference>
<evidence type="ECO:0008006" key="4">
    <source>
        <dbReference type="Google" id="ProtNLM"/>
    </source>
</evidence>
<organism evidence="2 3">
    <name type="scientific">Rhodococcoides corynebacterioides</name>
    <dbReference type="NCBI Taxonomy" id="53972"/>
    <lineage>
        <taxon>Bacteria</taxon>
        <taxon>Bacillati</taxon>
        <taxon>Actinomycetota</taxon>
        <taxon>Actinomycetes</taxon>
        <taxon>Mycobacteriales</taxon>
        <taxon>Nocardiaceae</taxon>
        <taxon>Rhodococcoides</taxon>
    </lineage>
</organism>
<dbReference type="PROSITE" id="PS51257">
    <property type="entry name" value="PROKAR_LIPOPROTEIN"/>
    <property type="match status" value="1"/>
</dbReference>
<keyword evidence="1" id="KW-0472">Membrane</keyword>
<keyword evidence="1" id="KW-0812">Transmembrane</keyword>
<reference evidence="2 3" key="1">
    <citation type="submission" date="2020-06" db="EMBL/GenBank/DDBJ databases">
        <title>Taxonomy, biology and ecology of Rhodococcus bacteria occurring in California pistachio and other woody hosts as revealed by genome sequence analyses.</title>
        <authorList>
            <person name="Gai Y."/>
            <person name="Riely B."/>
        </authorList>
    </citation>
    <scope>NUCLEOTIDE SEQUENCE [LARGE SCALE GENOMIC DNA]</scope>
    <source>
        <strain evidence="2 3">BP-281</strain>
    </source>
</reference>
<evidence type="ECO:0000313" key="3">
    <source>
        <dbReference type="Proteomes" id="UP000825228"/>
    </source>
</evidence>
<accession>A0ABS7P7N2</accession>
<sequence length="173" mass="17584">MNKSRAAGLAPAAAVVGLVAACGDGLTDHPRRLPGSTVRLAAMIGVFTLVSVAAAACTGETARAPDAGSAADNQAEIVDVLRRYLDAYNAGDVRTMNDTACAAAQRGEAAPPLLPTVVHQIGVAEVAGDSATVPVSLSIETRGQPSPPASVTIGVVKEDGMWKFCMMERPTTA</sequence>
<evidence type="ECO:0000256" key="1">
    <source>
        <dbReference type="SAM" id="Phobius"/>
    </source>
</evidence>
<dbReference type="Proteomes" id="UP000825228">
    <property type="component" value="Unassembled WGS sequence"/>
</dbReference>